<keyword evidence="10" id="KW-1185">Reference proteome</keyword>
<feature type="domain" description="RNase H type-1" evidence="8">
    <location>
        <begin position="85"/>
        <end position="218"/>
    </location>
</feature>
<dbReference type="Pfam" id="PF00075">
    <property type="entry name" value="RNase_H"/>
    <property type="match status" value="1"/>
</dbReference>
<comment type="caution">
    <text evidence="9">The sequence shown here is derived from an EMBL/GenBank/DDBJ whole genome shotgun (WGS) entry which is preliminary data.</text>
</comment>
<proteinExistence type="inferred from homology"/>
<dbReference type="GO" id="GO:0043137">
    <property type="term" value="P:DNA replication, removal of RNA primer"/>
    <property type="evidence" value="ECO:0007669"/>
    <property type="project" value="TreeGrafter"/>
</dbReference>
<dbReference type="Proteomes" id="UP000076881">
    <property type="component" value="Unassembled WGS sequence"/>
</dbReference>
<dbReference type="CDD" id="cd09276">
    <property type="entry name" value="Rnase_HI_RT_non_LTR"/>
    <property type="match status" value="1"/>
</dbReference>
<dbReference type="InterPro" id="IPR012337">
    <property type="entry name" value="RNaseH-like_sf"/>
</dbReference>
<dbReference type="PANTHER" id="PTHR10642">
    <property type="entry name" value="RIBONUCLEASE H1"/>
    <property type="match status" value="1"/>
</dbReference>
<keyword evidence="6" id="KW-0255">Endonuclease</keyword>
<evidence type="ECO:0000256" key="5">
    <source>
        <dbReference type="ARBA" id="ARBA00022723"/>
    </source>
</evidence>
<dbReference type="STRING" id="1081108.A0A167SDP2"/>
<evidence type="ECO:0000259" key="8">
    <source>
        <dbReference type="PROSITE" id="PS50879"/>
    </source>
</evidence>
<protein>
    <recommendedName>
        <fullName evidence="3">ribonuclease H</fullName>
        <ecNumber evidence="3">3.1.26.4</ecNumber>
    </recommendedName>
</protein>
<dbReference type="InterPro" id="IPR002156">
    <property type="entry name" value="RNaseH_domain"/>
</dbReference>
<dbReference type="EC" id="3.1.26.4" evidence="3"/>
<gene>
    <name evidence="9" type="ORF">LEL_10841</name>
</gene>
<evidence type="ECO:0000256" key="6">
    <source>
        <dbReference type="ARBA" id="ARBA00022759"/>
    </source>
</evidence>
<dbReference type="GO" id="GO:0046872">
    <property type="term" value="F:metal ion binding"/>
    <property type="evidence" value="ECO:0007669"/>
    <property type="project" value="UniProtKB-KW"/>
</dbReference>
<evidence type="ECO:0000256" key="3">
    <source>
        <dbReference type="ARBA" id="ARBA00012180"/>
    </source>
</evidence>
<evidence type="ECO:0000313" key="9">
    <source>
        <dbReference type="EMBL" id="OAA59527.1"/>
    </source>
</evidence>
<keyword evidence="4" id="KW-0540">Nuclease</keyword>
<keyword evidence="7" id="KW-0378">Hydrolase</keyword>
<dbReference type="EMBL" id="AZHF01000023">
    <property type="protein sequence ID" value="OAA59527.1"/>
    <property type="molecule type" value="Genomic_DNA"/>
</dbReference>
<comment type="catalytic activity">
    <reaction evidence="1">
        <text>Endonucleolytic cleavage to 5'-phosphomonoester.</text>
        <dbReference type="EC" id="3.1.26.4"/>
    </reaction>
</comment>
<dbReference type="Gene3D" id="3.30.420.10">
    <property type="entry name" value="Ribonuclease H-like superfamily/Ribonuclease H"/>
    <property type="match status" value="1"/>
</dbReference>
<evidence type="ECO:0000256" key="2">
    <source>
        <dbReference type="ARBA" id="ARBA00005300"/>
    </source>
</evidence>
<dbReference type="InterPro" id="IPR036397">
    <property type="entry name" value="RNaseH_sf"/>
</dbReference>
<organism evidence="9 10">
    <name type="scientific">Akanthomyces lecanii RCEF 1005</name>
    <dbReference type="NCBI Taxonomy" id="1081108"/>
    <lineage>
        <taxon>Eukaryota</taxon>
        <taxon>Fungi</taxon>
        <taxon>Dikarya</taxon>
        <taxon>Ascomycota</taxon>
        <taxon>Pezizomycotina</taxon>
        <taxon>Sordariomycetes</taxon>
        <taxon>Hypocreomycetidae</taxon>
        <taxon>Hypocreales</taxon>
        <taxon>Cordycipitaceae</taxon>
        <taxon>Akanthomyces</taxon>
        <taxon>Cordyceps confragosa</taxon>
    </lineage>
</organism>
<comment type="similarity">
    <text evidence="2">Belongs to the RNase H family.</text>
</comment>
<keyword evidence="5" id="KW-0479">Metal-binding</keyword>
<accession>A0A167SDP2</accession>
<dbReference type="InterPro" id="IPR050092">
    <property type="entry name" value="RNase_H"/>
</dbReference>
<dbReference type="GO" id="GO:0004523">
    <property type="term" value="F:RNA-DNA hybrid ribonuclease activity"/>
    <property type="evidence" value="ECO:0007669"/>
    <property type="project" value="UniProtKB-EC"/>
</dbReference>
<name>A0A167SDP2_CORDF</name>
<dbReference type="PROSITE" id="PS50879">
    <property type="entry name" value="RNASE_H_1"/>
    <property type="match status" value="1"/>
</dbReference>
<evidence type="ECO:0000256" key="1">
    <source>
        <dbReference type="ARBA" id="ARBA00000077"/>
    </source>
</evidence>
<dbReference type="OrthoDB" id="4865553at2759"/>
<dbReference type="SUPFAM" id="SSF53098">
    <property type="entry name" value="Ribonuclease H-like"/>
    <property type="match status" value="1"/>
</dbReference>
<dbReference type="AlphaFoldDB" id="A0A167SDP2"/>
<evidence type="ECO:0000256" key="7">
    <source>
        <dbReference type="ARBA" id="ARBA00022801"/>
    </source>
</evidence>
<reference evidence="9 10" key="1">
    <citation type="journal article" date="2016" name="Genome Biol. Evol.">
        <title>Divergent and convergent evolution of fungal pathogenicity.</title>
        <authorList>
            <person name="Shang Y."/>
            <person name="Xiao G."/>
            <person name="Zheng P."/>
            <person name="Cen K."/>
            <person name="Zhan S."/>
            <person name="Wang C."/>
        </authorList>
    </citation>
    <scope>NUCLEOTIDE SEQUENCE [LARGE SCALE GENOMIC DNA]</scope>
    <source>
        <strain evidence="9 10">RCEF 1005</strain>
    </source>
</reference>
<dbReference type="PANTHER" id="PTHR10642:SF26">
    <property type="entry name" value="RIBONUCLEASE H1"/>
    <property type="match status" value="1"/>
</dbReference>
<evidence type="ECO:0000256" key="4">
    <source>
        <dbReference type="ARBA" id="ARBA00022722"/>
    </source>
</evidence>
<evidence type="ECO:0000313" key="10">
    <source>
        <dbReference type="Proteomes" id="UP000076881"/>
    </source>
</evidence>
<dbReference type="GO" id="GO:0003676">
    <property type="term" value="F:nucleic acid binding"/>
    <property type="evidence" value="ECO:0007669"/>
    <property type="project" value="InterPro"/>
</dbReference>
<sequence>MFFRANVSRIVQEHEIQHATHPESATVPRTVTKTVRLFRNAALAPTAERPRLNPQRFSSAIWTEGEKHRPPKERQAERIQKWSQEVSGLAVFSDGSKTEQETAGFGYAVYRQRQLIAQGCGQIGKGEVFDAEIRGALEGLRAALAHRRRGEGITVCIDNTSVIDCIGATAPPSSQMAFRTFQKTGDAHTGMIRVRWCPGHTGIEGNELADQLAKEGAKLPVGNSLPTVSYCKRHMRRLLPLAFQRWWETVDRESYHGLHLKAELKKLPELTLQRRQLGYLLAARTHHGDFADYHERFNHEDAKINCPCGRQKSPSHLFYCRKIPRSLRPRLTPEPEAAIWRYLGRSFQTYVKLADFYDSKINKRYLGTEGALSWRLRDE</sequence>